<name>A0AA39VE03_ACESA</name>
<dbReference type="EMBL" id="JAUESC010000384">
    <property type="protein sequence ID" value="KAK0582969.1"/>
    <property type="molecule type" value="Genomic_DNA"/>
</dbReference>
<dbReference type="PANTHER" id="PTHR31170:SF9">
    <property type="entry name" value="PROTEIN, PUTATIVE (DUF247)-RELATED"/>
    <property type="match status" value="1"/>
</dbReference>
<sequence>METKVMKEERREREDPDDVNEIEMNVMVVERPEIEEPDDVNESVHVPLAPRFMLLDREGNDFSSSTNDRHYQHEHHQTKPKHSIIEMKELEELKEILGPPVVYYLHGIHQPVRQCCIHRVPKDLRKINEEAYTPQVISIGPLHHGKKEIFEMEKQKLRYILEFRKREGATEKLKEFKRFIQDNEQHILNYYQESSNFDAVLNIILIDAVFIIEFFLKNAEQKREFDFFLDTTCVKAAITRDLQLLENQLPYFVLEKLFEKGSFHNFTKENYPDIDPFLILSHRFFFDTKNDVIPKPKDQIKPYKIQHFTDLRRYFLLMADFCPREKQPAHIRDLPIATKLHGSGVKFKKGIEGRSSLEISGEYVKRAIRIPYFKALSELQIPFIKEL</sequence>
<gene>
    <name evidence="2" type="ORF">LWI29_031710</name>
</gene>
<evidence type="ECO:0000313" key="3">
    <source>
        <dbReference type="Proteomes" id="UP001168877"/>
    </source>
</evidence>
<accession>A0AA39VE03</accession>
<dbReference type="PANTHER" id="PTHR31170">
    <property type="entry name" value="BNAC04G53230D PROTEIN"/>
    <property type="match status" value="1"/>
</dbReference>
<keyword evidence="3" id="KW-1185">Reference proteome</keyword>
<feature type="region of interest" description="Disordered" evidence="1">
    <location>
        <begin position="1"/>
        <end position="20"/>
    </location>
</feature>
<feature type="compositionally biased region" description="Basic and acidic residues" evidence="1">
    <location>
        <begin position="67"/>
        <end position="81"/>
    </location>
</feature>
<comment type="caution">
    <text evidence="2">The sequence shown here is derived from an EMBL/GenBank/DDBJ whole genome shotgun (WGS) entry which is preliminary data.</text>
</comment>
<organism evidence="2 3">
    <name type="scientific">Acer saccharum</name>
    <name type="common">Sugar maple</name>
    <dbReference type="NCBI Taxonomy" id="4024"/>
    <lineage>
        <taxon>Eukaryota</taxon>
        <taxon>Viridiplantae</taxon>
        <taxon>Streptophyta</taxon>
        <taxon>Embryophyta</taxon>
        <taxon>Tracheophyta</taxon>
        <taxon>Spermatophyta</taxon>
        <taxon>Magnoliopsida</taxon>
        <taxon>eudicotyledons</taxon>
        <taxon>Gunneridae</taxon>
        <taxon>Pentapetalae</taxon>
        <taxon>rosids</taxon>
        <taxon>malvids</taxon>
        <taxon>Sapindales</taxon>
        <taxon>Sapindaceae</taxon>
        <taxon>Hippocastanoideae</taxon>
        <taxon>Acereae</taxon>
        <taxon>Acer</taxon>
    </lineage>
</organism>
<proteinExistence type="predicted"/>
<feature type="compositionally biased region" description="Basic and acidic residues" evidence="1">
    <location>
        <begin position="1"/>
        <end position="14"/>
    </location>
</feature>
<dbReference type="Proteomes" id="UP001168877">
    <property type="component" value="Unassembled WGS sequence"/>
</dbReference>
<reference evidence="2" key="2">
    <citation type="submission" date="2023-06" db="EMBL/GenBank/DDBJ databases">
        <authorList>
            <person name="Swenson N.G."/>
            <person name="Wegrzyn J.L."/>
            <person name="Mcevoy S.L."/>
        </authorList>
    </citation>
    <scope>NUCLEOTIDE SEQUENCE</scope>
    <source>
        <strain evidence="2">NS2018</strain>
        <tissue evidence="2">Leaf</tissue>
    </source>
</reference>
<reference evidence="2" key="1">
    <citation type="journal article" date="2022" name="Plant J.">
        <title>Strategies of tolerance reflected in two North American maple genomes.</title>
        <authorList>
            <person name="McEvoy S.L."/>
            <person name="Sezen U.U."/>
            <person name="Trouern-Trend A."/>
            <person name="McMahon S.M."/>
            <person name="Schaberg P.G."/>
            <person name="Yang J."/>
            <person name="Wegrzyn J.L."/>
            <person name="Swenson N.G."/>
        </authorList>
    </citation>
    <scope>NUCLEOTIDE SEQUENCE</scope>
    <source>
        <strain evidence="2">NS2018</strain>
    </source>
</reference>
<dbReference type="InterPro" id="IPR004158">
    <property type="entry name" value="DUF247_pln"/>
</dbReference>
<feature type="region of interest" description="Disordered" evidence="1">
    <location>
        <begin position="61"/>
        <end position="81"/>
    </location>
</feature>
<dbReference type="Pfam" id="PF03140">
    <property type="entry name" value="DUF247"/>
    <property type="match status" value="1"/>
</dbReference>
<evidence type="ECO:0000313" key="2">
    <source>
        <dbReference type="EMBL" id="KAK0582969.1"/>
    </source>
</evidence>
<dbReference type="AlphaFoldDB" id="A0AA39VE03"/>
<protein>
    <submittedName>
        <fullName evidence="2">Uncharacterized protein</fullName>
    </submittedName>
</protein>
<evidence type="ECO:0000256" key="1">
    <source>
        <dbReference type="SAM" id="MobiDB-lite"/>
    </source>
</evidence>